<comment type="caution">
    <text evidence="2">The sequence shown here is derived from an EMBL/GenBank/DDBJ whole genome shotgun (WGS) entry which is preliminary data.</text>
</comment>
<dbReference type="AlphaFoldDB" id="A0A9D4UZI5"/>
<evidence type="ECO:0000313" key="2">
    <source>
        <dbReference type="EMBL" id="KAI5076473.1"/>
    </source>
</evidence>
<feature type="compositionally biased region" description="Polar residues" evidence="1">
    <location>
        <begin position="24"/>
        <end position="34"/>
    </location>
</feature>
<name>A0A9D4UZI5_ADICA</name>
<keyword evidence="3" id="KW-1185">Reference proteome</keyword>
<gene>
    <name evidence="2" type="ORF">GOP47_0008538</name>
</gene>
<sequence>MKSPTCGLPRHKTEKGTMSEPKLQDQTPPTNELATRSRPSKVKVKALPGTLECVASNSKLSNNSSK</sequence>
<protein>
    <submittedName>
        <fullName evidence="2">Uncharacterized protein</fullName>
    </submittedName>
</protein>
<reference evidence="2" key="1">
    <citation type="submission" date="2021-01" db="EMBL/GenBank/DDBJ databases">
        <title>Adiantum capillus-veneris genome.</title>
        <authorList>
            <person name="Fang Y."/>
            <person name="Liao Q."/>
        </authorList>
    </citation>
    <scope>NUCLEOTIDE SEQUENCE</scope>
    <source>
        <strain evidence="2">H3</strain>
        <tissue evidence="2">Leaf</tissue>
    </source>
</reference>
<feature type="region of interest" description="Disordered" evidence="1">
    <location>
        <begin position="1"/>
        <end position="45"/>
    </location>
</feature>
<accession>A0A9D4UZI5</accession>
<proteinExistence type="predicted"/>
<evidence type="ECO:0000313" key="3">
    <source>
        <dbReference type="Proteomes" id="UP000886520"/>
    </source>
</evidence>
<organism evidence="2 3">
    <name type="scientific">Adiantum capillus-veneris</name>
    <name type="common">Maidenhair fern</name>
    <dbReference type="NCBI Taxonomy" id="13818"/>
    <lineage>
        <taxon>Eukaryota</taxon>
        <taxon>Viridiplantae</taxon>
        <taxon>Streptophyta</taxon>
        <taxon>Embryophyta</taxon>
        <taxon>Tracheophyta</taxon>
        <taxon>Polypodiopsida</taxon>
        <taxon>Polypodiidae</taxon>
        <taxon>Polypodiales</taxon>
        <taxon>Pteridineae</taxon>
        <taxon>Pteridaceae</taxon>
        <taxon>Vittarioideae</taxon>
        <taxon>Adiantum</taxon>
    </lineage>
</organism>
<evidence type="ECO:0000256" key="1">
    <source>
        <dbReference type="SAM" id="MobiDB-lite"/>
    </source>
</evidence>
<dbReference type="EMBL" id="JABFUD020000008">
    <property type="protein sequence ID" value="KAI5076473.1"/>
    <property type="molecule type" value="Genomic_DNA"/>
</dbReference>
<feature type="non-terminal residue" evidence="2">
    <location>
        <position position="66"/>
    </location>
</feature>
<dbReference type="Proteomes" id="UP000886520">
    <property type="component" value="Chromosome 8"/>
</dbReference>